<name>R1I227_9PSEU</name>
<dbReference type="InterPro" id="IPR016291">
    <property type="entry name" value="Isochorismatase"/>
</dbReference>
<reference evidence="3 4" key="1">
    <citation type="submission" date="2013-02" db="EMBL/GenBank/DDBJ databases">
        <title>Draft genome sequence of Amycolatopsis vancoresmycina strain DSM 44592T.</title>
        <authorList>
            <person name="Kumar S."/>
            <person name="Kaur N."/>
            <person name="Kaur C."/>
            <person name="Raghava G.P.S."/>
            <person name="Mayilraj S."/>
        </authorList>
    </citation>
    <scope>NUCLEOTIDE SEQUENCE [LARGE SCALE GENOMIC DNA]</scope>
    <source>
        <strain evidence="3 4">DSM 44592</strain>
    </source>
</reference>
<protein>
    <submittedName>
        <fullName evidence="3">Isochorismatase</fullName>
    </submittedName>
</protein>
<dbReference type="OrthoDB" id="5794853at2"/>
<dbReference type="GO" id="GO:0008908">
    <property type="term" value="F:isochorismatase activity"/>
    <property type="evidence" value="ECO:0007669"/>
    <property type="project" value="InterPro"/>
</dbReference>
<dbReference type="PATRIC" id="fig|1292037.4.peg.3958"/>
<dbReference type="PANTHER" id="PTHR43540:SF3">
    <property type="entry name" value="ENTEROBACTIN SYNTHASE COMPONENT B"/>
    <property type="match status" value="1"/>
</dbReference>
<accession>R1I227</accession>
<evidence type="ECO:0000313" key="4">
    <source>
        <dbReference type="Proteomes" id="UP000014139"/>
    </source>
</evidence>
<dbReference type="RefSeq" id="WP_003090480.1">
    <property type="nucleotide sequence ID" value="NZ_AOUO01000298.1"/>
</dbReference>
<keyword evidence="1" id="KW-0378">Hydrolase</keyword>
<gene>
    <name evidence="3" type="ORF">H480_20879</name>
</gene>
<dbReference type="AlphaFoldDB" id="R1I227"/>
<evidence type="ECO:0000259" key="2">
    <source>
        <dbReference type="Pfam" id="PF00857"/>
    </source>
</evidence>
<proteinExistence type="predicted"/>
<keyword evidence="4" id="KW-1185">Reference proteome</keyword>
<dbReference type="InterPro" id="IPR036380">
    <property type="entry name" value="Isochorismatase-like_sf"/>
</dbReference>
<comment type="caution">
    <text evidence="3">The sequence shown here is derived from an EMBL/GenBank/DDBJ whole genome shotgun (WGS) entry which is preliminary data.</text>
</comment>
<organism evidence="3 4">
    <name type="scientific">Amycolatopsis vancoresmycina DSM 44592</name>
    <dbReference type="NCBI Taxonomy" id="1292037"/>
    <lineage>
        <taxon>Bacteria</taxon>
        <taxon>Bacillati</taxon>
        <taxon>Actinomycetota</taxon>
        <taxon>Actinomycetes</taxon>
        <taxon>Pseudonocardiales</taxon>
        <taxon>Pseudonocardiaceae</taxon>
        <taxon>Amycolatopsis</taxon>
    </lineage>
</organism>
<dbReference type="InterPro" id="IPR050272">
    <property type="entry name" value="Isochorismatase-like_hydrls"/>
</dbReference>
<dbReference type="Proteomes" id="UP000014139">
    <property type="component" value="Unassembled WGS sequence"/>
</dbReference>
<dbReference type="InterPro" id="IPR000868">
    <property type="entry name" value="Isochorismatase-like_dom"/>
</dbReference>
<evidence type="ECO:0000256" key="1">
    <source>
        <dbReference type="ARBA" id="ARBA00022801"/>
    </source>
</evidence>
<dbReference type="Pfam" id="PF00857">
    <property type="entry name" value="Isochorismatase"/>
    <property type="match status" value="1"/>
</dbReference>
<evidence type="ECO:0000313" key="3">
    <source>
        <dbReference type="EMBL" id="EOD66581.1"/>
    </source>
</evidence>
<dbReference type="SUPFAM" id="SSF52499">
    <property type="entry name" value="Isochorismatase-like hydrolases"/>
    <property type="match status" value="1"/>
</dbReference>
<feature type="domain" description="Isochorismatase-like" evidence="2">
    <location>
        <begin position="32"/>
        <end position="204"/>
    </location>
</feature>
<dbReference type="Gene3D" id="3.40.50.850">
    <property type="entry name" value="Isochorismatase-like"/>
    <property type="match status" value="1"/>
</dbReference>
<dbReference type="EMBL" id="AOUO01000298">
    <property type="protein sequence ID" value="EOD66581.1"/>
    <property type="molecule type" value="Genomic_DNA"/>
</dbReference>
<sequence length="218" mass="24033">MSIPEIAPYPMPLAGELPDNQVTWTVDPDRAVLLVHDLQRYFLDPFPAHASPTTDLLSNIQVLRELCTERGMPVSFSVQPGDMSDADRGLLKDFWGPGMSREPRHRRVVGRLTPTTHDHVFIKTRYSAFHRTPLLEFLHRSGRDQLIICGVYAHIGCLLTACDAFTNDIQPFLVADAIADFTPALHQQALDYAARRCGVVLTSANLVASLGAATSGVT</sequence>
<dbReference type="PANTHER" id="PTHR43540">
    <property type="entry name" value="PEROXYUREIDOACRYLATE/UREIDOACRYLATE AMIDOHYDROLASE-RELATED"/>
    <property type="match status" value="1"/>
</dbReference>
<dbReference type="PIRSF" id="PIRSF001111">
    <property type="entry name" value="Isochorismatase"/>
    <property type="match status" value="1"/>
</dbReference>
<dbReference type="PRINTS" id="PR01398">
    <property type="entry name" value="ISCHRISMTASE"/>
</dbReference>
<dbReference type="eggNOG" id="COG1535">
    <property type="taxonomic scope" value="Bacteria"/>
</dbReference>